<dbReference type="OrthoDB" id="7260751at2"/>
<dbReference type="KEGG" id="mey:TM49_03510"/>
<dbReference type="SUPFAM" id="SSF53850">
    <property type="entry name" value="Periplasmic binding protein-like II"/>
    <property type="match status" value="1"/>
</dbReference>
<dbReference type="HOGENOM" id="CLU_039613_6_3_5"/>
<gene>
    <name evidence="6" type="ORF">TM49_03510</name>
</gene>
<keyword evidence="4" id="KW-0804">Transcription</keyword>
<dbReference type="Pfam" id="PF00126">
    <property type="entry name" value="HTH_1"/>
    <property type="match status" value="1"/>
</dbReference>
<feature type="domain" description="HTH lysR-type" evidence="5">
    <location>
        <begin position="1"/>
        <end position="58"/>
    </location>
</feature>
<accession>A0A0D5LM04</accession>
<dbReference type="PATRIC" id="fig|1486262.3.peg.715"/>
<dbReference type="Gene3D" id="3.40.190.290">
    <property type="match status" value="1"/>
</dbReference>
<dbReference type="PRINTS" id="PR00039">
    <property type="entry name" value="HTHLYSR"/>
</dbReference>
<dbReference type="Gene3D" id="1.10.10.10">
    <property type="entry name" value="Winged helix-like DNA-binding domain superfamily/Winged helix DNA-binding domain"/>
    <property type="match status" value="1"/>
</dbReference>
<keyword evidence="2" id="KW-0805">Transcription regulation</keyword>
<dbReference type="AlphaFoldDB" id="A0A0D5LM04"/>
<dbReference type="Pfam" id="PF03466">
    <property type="entry name" value="LysR_substrate"/>
    <property type="match status" value="1"/>
</dbReference>
<dbReference type="GO" id="GO:0010628">
    <property type="term" value="P:positive regulation of gene expression"/>
    <property type="evidence" value="ECO:0007669"/>
    <property type="project" value="TreeGrafter"/>
</dbReference>
<evidence type="ECO:0000256" key="1">
    <source>
        <dbReference type="ARBA" id="ARBA00009437"/>
    </source>
</evidence>
<dbReference type="STRING" id="1486262.TM49_03510"/>
<dbReference type="InterPro" id="IPR000847">
    <property type="entry name" value="LysR_HTH_N"/>
</dbReference>
<dbReference type="PROSITE" id="PS50931">
    <property type="entry name" value="HTH_LYSR"/>
    <property type="match status" value="1"/>
</dbReference>
<name>A0A0D5LM04_MAREN</name>
<sequence length="300" mass="32951">MNLRQLEIFHAVMASGTTVGAAEALGMSQPAVSNAIRHLESVVGFALFERISNRLVATEEAKLLYARAEPIFQLQQTVNQSAADIKAGHIGRIRVVATSEVTESLVPMAMREFLERFPEVFVVLDTKPLHNVLEAVEAGIADVGFAIDPGERHSLILQPIDELRTVCVCAADSPLSSLPFVTPQDLARERLICPLSGTRIAMLLEEAFRKSAIPYEPKVEVRFLNAAARIVQEGWGAALLDEVTATSGHYSDLTVLPFEPRIPRPLTAILPRNHAVSRHSREFVKIFTLTTGTRIAEIRS</sequence>
<dbReference type="InterPro" id="IPR036388">
    <property type="entry name" value="WH-like_DNA-bd_sf"/>
</dbReference>
<dbReference type="InterPro" id="IPR036390">
    <property type="entry name" value="WH_DNA-bd_sf"/>
</dbReference>
<protein>
    <recommendedName>
        <fullName evidence="5">HTH lysR-type domain-containing protein</fullName>
    </recommendedName>
</protein>
<keyword evidence="7" id="KW-1185">Reference proteome</keyword>
<evidence type="ECO:0000256" key="2">
    <source>
        <dbReference type="ARBA" id="ARBA00023015"/>
    </source>
</evidence>
<dbReference type="RefSeq" id="WP_045679555.1">
    <property type="nucleotide sequence ID" value="NZ_CP010803.1"/>
</dbReference>
<evidence type="ECO:0000256" key="4">
    <source>
        <dbReference type="ARBA" id="ARBA00023163"/>
    </source>
</evidence>
<evidence type="ECO:0000313" key="7">
    <source>
        <dbReference type="Proteomes" id="UP000032611"/>
    </source>
</evidence>
<evidence type="ECO:0000256" key="3">
    <source>
        <dbReference type="ARBA" id="ARBA00023125"/>
    </source>
</evidence>
<evidence type="ECO:0000259" key="5">
    <source>
        <dbReference type="PROSITE" id="PS50931"/>
    </source>
</evidence>
<comment type="similarity">
    <text evidence="1">Belongs to the LysR transcriptional regulatory family.</text>
</comment>
<proteinExistence type="inferred from homology"/>
<dbReference type="Proteomes" id="UP000032611">
    <property type="component" value="Chromosome"/>
</dbReference>
<dbReference type="GO" id="GO:0003700">
    <property type="term" value="F:DNA-binding transcription factor activity"/>
    <property type="evidence" value="ECO:0007669"/>
    <property type="project" value="InterPro"/>
</dbReference>
<dbReference type="EMBL" id="CP010803">
    <property type="protein sequence ID" value="AJY44965.1"/>
    <property type="molecule type" value="Genomic_DNA"/>
</dbReference>
<evidence type="ECO:0000313" key="6">
    <source>
        <dbReference type="EMBL" id="AJY44965.1"/>
    </source>
</evidence>
<dbReference type="PANTHER" id="PTHR30427">
    <property type="entry name" value="TRANSCRIPTIONAL ACTIVATOR PROTEIN LYSR"/>
    <property type="match status" value="1"/>
</dbReference>
<dbReference type="SUPFAM" id="SSF46785">
    <property type="entry name" value="Winged helix' DNA-binding domain"/>
    <property type="match status" value="1"/>
</dbReference>
<dbReference type="PANTHER" id="PTHR30427:SF1">
    <property type="entry name" value="TRANSCRIPTIONAL ACTIVATOR PROTEIN LYSR"/>
    <property type="match status" value="1"/>
</dbReference>
<reference evidence="6 7" key="1">
    <citation type="journal article" date="2015" name="Genome Announc.">
        <title>Complete genome sequence of Martelella endophytica YC6887, which has antifungal activity associated with a halophyte.</title>
        <authorList>
            <person name="Khan A."/>
            <person name="Khan H."/>
            <person name="Chung E.J."/>
            <person name="Hossain M.T."/>
            <person name="Chung Y.R."/>
        </authorList>
    </citation>
    <scope>NUCLEOTIDE SEQUENCE [LARGE SCALE GENOMIC DNA]</scope>
    <source>
        <strain evidence="6">YC6887</strain>
    </source>
</reference>
<dbReference type="GO" id="GO:0043565">
    <property type="term" value="F:sequence-specific DNA binding"/>
    <property type="evidence" value="ECO:0007669"/>
    <property type="project" value="TreeGrafter"/>
</dbReference>
<keyword evidence="3" id="KW-0238">DNA-binding</keyword>
<dbReference type="InterPro" id="IPR005119">
    <property type="entry name" value="LysR_subst-bd"/>
</dbReference>
<organism evidence="6 7">
    <name type="scientific">Martelella endophytica</name>
    <dbReference type="NCBI Taxonomy" id="1486262"/>
    <lineage>
        <taxon>Bacteria</taxon>
        <taxon>Pseudomonadati</taxon>
        <taxon>Pseudomonadota</taxon>
        <taxon>Alphaproteobacteria</taxon>
        <taxon>Hyphomicrobiales</taxon>
        <taxon>Aurantimonadaceae</taxon>
        <taxon>Martelella</taxon>
    </lineage>
</organism>